<keyword evidence="3" id="KW-1185">Reference proteome</keyword>
<evidence type="ECO:0000259" key="1">
    <source>
        <dbReference type="Pfam" id="PF22677"/>
    </source>
</evidence>
<dbReference type="PANTHER" id="PTHR36503">
    <property type="entry name" value="BLR2520 PROTEIN"/>
    <property type="match status" value="1"/>
</dbReference>
<dbReference type="Gene3D" id="3.10.180.10">
    <property type="entry name" value="2,3-Dihydroxybiphenyl 1,2-Dioxygenase, domain 1"/>
    <property type="match status" value="1"/>
</dbReference>
<evidence type="ECO:0000313" key="3">
    <source>
        <dbReference type="Proteomes" id="UP000662747"/>
    </source>
</evidence>
<dbReference type="Proteomes" id="UP000662747">
    <property type="component" value="Chromosome"/>
</dbReference>
<evidence type="ECO:0000313" key="2">
    <source>
        <dbReference type="EMBL" id="QSQ20318.1"/>
    </source>
</evidence>
<proteinExistence type="predicted"/>
<feature type="domain" description="Glyoxalase/Bleomycin resistance-like N-terminal" evidence="1">
    <location>
        <begin position="5"/>
        <end position="43"/>
    </location>
</feature>
<protein>
    <submittedName>
        <fullName evidence="2">VOC family protein</fullName>
    </submittedName>
</protein>
<accession>A0ABX7NW35</accession>
<dbReference type="InterPro" id="IPR053863">
    <property type="entry name" value="Glyoxy/Ble-like_N"/>
</dbReference>
<gene>
    <name evidence="2" type="ORF">JY651_34370</name>
</gene>
<dbReference type="RefSeq" id="WP_206721898.1">
    <property type="nucleotide sequence ID" value="NZ_CP071090.1"/>
</dbReference>
<dbReference type="SUPFAM" id="SSF54593">
    <property type="entry name" value="Glyoxalase/Bleomycin resistance protein/Dihydroxybiphenyl dioxygenase"/>
    <property type="match status" value="1"/>
</dbReference>
<dbReference type="EMBL" id="CP071090">
    <property type="protein sequence ID" value="QSQ20318.1"/>
    <property type="molecule type" value="Genomic_DNA"/>
</dbReference>
<reference evidence="2 3" key="1">
    <citation type="submission" date="2021-02" db="EMBL/GenBank/DDBJ databases">
        <title>De Novo genome assembly of isolated myxobacteria.</title>
        <authorList>
            <person name="Stevens D.C."/>
        </authorList>
    </citation>
    <scope>NUCLEOTIDE SEQUENCE [LARGE SCALE GENOMIC DNA]</scope>
    <source>
        <strain evidence="3">SCPEA02</strain>
    </source>
</reference>
<dbReference type="Pfam" id="PF22677">
    <property type="entry name" value="Ble-like_N"/>
    <property type="match status" value="1"/>
</dbReference>
<dbReference type="InterPro" id="IPR029068">
    <property type="entry name" value="Glyas_Bleomycin-R_OHBP_Dase"/>
</dbReference>
<name>A0ABX7NW35_9BACT</name>
<sequence>MATQIFVNLPVQSLSRSVEFFKQLGYTFNAQFTDQNATCMVISENIYAMLLVKDYFKTFVTREVADTTKTVGAIIALSAESRAAVDTLVDKALKAGATKTKDPQDYGFMYGRSFQDLDGHHWEIMWMDPKHVQQQQ</sequence>
<organism evidence="2 3">
    <name type="scientific">Pyxidicoccus parkwayensis</name>
    <dbReference type="NCBI Taxonomy" id="2813578"/>
    <lineage>
        <taxon>Bacteria</taxon>
        <taxon>Pseudomonadati</taxon>
        <taxon>Myxococcota</taxon>
        <taxon>Myxococcia</taxon>
        <taxon>Myxococcales</taxon>
        <taxon>Cystobacterineae</taxon>
        <taxon>Myxococcaceae</taxon>
        <taxon>Pyxidicoccus</taxon>
    </lineage>
</organism>
<dbReference type="PANTHER" id="PTHR36503:SF2">
    <property type="entry name" value="BLR2408 PROTEIN"/>
    <property type="match status" value="1"/>
</dbReference>